<dbReference type="Proteomes" id="UP001595711">
    <property type="component" value="Unassembled WGS sequence"/>
</dbReference>
<dbReference type="EMBL" id="JBHRYJ010000001">
    <property type="protein sequence ID" value="MFC3675266.1"/>
    <property type="molecule type" value="Genomic_DNA"/>
</dbReference>
<proteinExistence type="predicted"/>
<organism evidence="1 2">
    <name type="scientific">Ferrovibrio xuzhouensis</name>
    <dbReference type="NCBI Taxonomy" id="1576914"/>
    <lineage>
        <taxon>Bacteria</taxon>
        <taxon>Pseudomonadati</taxon>
        <taxon>Pseudomonadota</taxon>
        <taxon>Alphaproteobacteria</taxon>
        <taxon>Rhodospirillales</taxon>
        <taxon>Rhodospirillaceae</taxon>
        <taxon>Ferrovibrio</taxon>
    </lineage>
</organism>
<keyword evidence="2" id="KW-1185">Reference proteome</keyword>
<dbReference type="RefSeq" id="WP_379723507.1">
    <property type="nucleotide sequence ID" value="NZ_JBHRYJ010000001.1"/>
</dbReference>
<protein>
    <submittedName>
        <fullName evidence="1">Uncharacterized protein</fullName>
    </submittedName>
</protein>
<gene>
    <name evidence="1" type="ORF">ACFOOQ_06915</name>
</gene>
<sequence>MSADWNLTQAWAWIRWRDPAKVAAYASESHLGIAEEIVFPDGVPVVEDDHRGALLRALQGGGLVARGMAAASGAAPTAVAIAAADWQTLVPVAPSEARHTTGRKVAWRGLSFAAADLTRLWPGRGGATPQRTSLLA</sequence>
<accession>A0ABV7VCU3</accession>
<name>A0ABV7VCU3_9PROT</name>
<evidence type="ECO:0000313" key="2">
    <source>
        <dbReference type="Proteomes" id="UP001595711"/>
    </source>
</evidence>
<reference evidence="2" key="1">
    <citation type="journal article" date="2019" name="Int. J. Syst. Evol. Microbiol.">
        <title>The Global Catalogue of Microorganisms (GCM) 10K type strain sequencing project: providing services to taxonomists for standard genome sequencing and annotation.</title>
        <authorList>
            <consortium name="The Broad Institute Genomics Platform"/>
            <consortium name="The Broad Institute Genome Sequencing Center for Infectious Disease"/>
            <person name="Wu L."/>
            <person name="Ma J."/>
        </authorList>
    </citation>
    <scope>NUCLEOTIDE SEQUENCE [LARGE SCALE GENOMIC DNA]</scope>
    <source>
        <strain evidence="2">KCTC 42182</strain>
    </source>
</reference>
<evidence type="ECO:0000313" key="1">
    <source>
        <dbReference type="EMBL" id="MFC3675266.1"/>
    </source>
</evidence>
<comment type="caution">
    <text evidence="1">The sequence shown here is derived from an EMBL/GenBank/DDBJ whole genome shotgun (WGS) entry which is preliminary data.</text>
</comment>